<dbReference type="InterPro" id="IPR044730">
    <property type="entry name" value="RNase_H-like_dom_plant"/>
</dbReference>
<accession>A0A7J9BLT2</accession>
<evidence type="ECO:0000313" key="3">
    <source>
        <dbReference type="Proteomes" id="UP000593579"/>
    </source>
</evidence>
<comment type="caution">
    <text evidence="2">The sequence shown here is derived from an EMBL/GenBank/DDBJ whole genome shotgun (WGS) entry which is preliminary data.</text>
</comment>
<dbReference type="CDD" id="cd06222">
    <property type="entry name" value="RNase_H_like"/>
    <property type="match status" value="1"/>
</dbReference>
<dbReference type="GO" id="GO:0004523">
    <property type="term" value="F:RNA-DNA hybrid ribonuclease activity"/>
    <property type="evidence" value="ECO:0007669"/>
    <property type="project" value="InterPro"/>
</dbReference>
<organism evidence="2 3">
    <name type="scientific">Gossypium gossypioides</name>
    <name type="common">Mexican cotton</name>
    <name type="synonym">Selera gossypioides</name>
    <dbReference type="NCBI Taxonomy" id="34282"/>
    <lineage>
        <taxon>Eukaryota</taxon>
        <taxon>Viridiplantae</taxon>
        <taxon>Streptophyta</taxon>
        <taxon>Embryophyta</taxon>
        <taxon>Tracheophyta</taxon>
        <taxon>Spermatophyta</taxon>
        <taxon>Magnoliopsida</taxon>
        <taxon>eudicotyledons</taxon>
        <taxon>Gunneridae</taxon>
        <taxon>Pentapetalae</taxon>
        <taxon>rosids</taxon>
        <taxon>malvids</taxon>
        <taxon>Malvales</taxon>
        <taxon>Malvaceae</taxon>
        <taxon>Malvoideae</taxon>
        <taxon>Gossypium</taxon>
    </lineage>
</organism>
<dbReference type="InterPro" id="IPR036397">
    <property type="entry name" value="RNaseH_sf"/>
</dbReference>
<feature type="domain" description="RNase H type-1" evidence="1">
    <location>
        <begin position="48"/>
        <end position="101"/>
    </location>
</feature>
<name>A0A7J9BLT2_GOSGO</name>
<dbReference type="EMBL" id="JABEZY010000004">
    <property type="protein sequence ID" value="MBA0737109.1"/>
    <property type="molecule type" value="Genomic_DNA"/>
</dbReference>
<proteinExistence type="predicted"/>
<gene>
    <name evidence="2" type="ORF">Gogos_010585</name>
</gene>
<dbReference type="InterPro" id="IPR053151">
    <property type="entry name" value="RNase_H-like"/>
</dbReference>
<dbReference type="GO" id="GO:0003676">
    <property type="term" value="F:nucleic acid binding"/>
    <property type="evidence" value="ECO:0007669"/>
    <property type="project" value="InterPro"/>
</dbReference>
<dbReference type="Pfam" id="PF13456">
    <property type="entry name" value="RVT_3"/>
    <property type="match status" value="1"/>
</dbReference>
<dbReference type="PANTHER" id="PTHR47723">
    <property type="entry name" value="OS05G0353850 PROTEIN"/>
    <property type="match status" value="1"/>
</dbReference>
<dbReference type="PANTHER" id="PTHR47723:SF19">
    <property type="entry name" value="POLYNUCLEOTIDYL TRANSFERASE, RIBONUCLEASE H-LIKE SUPERFAMILY PROTEIN"/>
    <property type="match status" value="1"/>
</dbReference>
<dbReference type="Gene3D" id="3.30.420.10">
    <property type="entry name" value="Ribonuclease H-like superfamily/Ribonuclease H"/>
    <property type="match status" value="1"/>
</dbReference>
<dbReference type="InterPro" id="IPR012337">
    <property type="entry name" value="RNaseH-like_sf"/>
</dbReference>
<evidence type="ECO:0000259" key="1">
    <source>
        <dbReference type="Pfam" id="PF13456"/>
    </source>
</evidence>
<reference evidence="2 3" key="1">
    <citation type="journal article" date="2019" name="Genome Biol. Evol.">
        <title>Insights into the evolution of the New World diploid cottons (Gossypium, subgenus Houzingenia) based on genome sequencing.</title>
        <authorList>
            <person name="Grover C.E."/>
            <person name="Arick M.A. 2nd"/>
            <person name="Thrash A."/>
            <person name="Conover J.L."/>
            <person name="Sanders W.S."/>
            <person name="Peterson D.G."/>
            <person name="Frelichowski J.E."/>
            <person name="Scheffler J.A."/>
            <person name="Scheffler B.E."/>
            <person name="Wendel J.F."/>
        </authorList>
    </citation>
    <scope>NUCLEOTIDE SEQUENCE [LARGE SCALE GENOMIC DNA]</scope>
    <source>
        <strain evidence="2">5</strain>
        <tissue evidence="2">Leaf</tissue>
    </source>
</reference>
<dbReference type="InterPro" id="IPR002156">
    <property type="entry name" value="RNaseH_domain"/>
</dbReference>
<keyword evidence="3" id="KW-1185">Reference proteome</keyword>
<sequence>VPWSVDEIIRGSYSLAKQYVSHSKVNSTARQRTSYEFTWLSNWVWLKTDGSIKVDSRMAAVGGVVKDEKGKWIMGFNRQLAKCSILEAELWGILNGLSLSQEK</sequence>
<dbReference type="AlphaFoldDB" id="A0A7J9BLT2"/>
<dbReference type="Proteomes" id="UP000593579">
    <property type="component" value="Unassembled WGS sequence"/>
</dbReference>
<dbReference type="SUPFAM" id="SSF53098">
    <property type="entry name" value="Ribonuclease H-like"/>
    <property type="match status" value="1"/>
</dbReference>
<evidence type="ECO:0000313" key="2">
    <source>
        <dbReference type="EMBL" id="MBA0737109.1"/>
    </source>
</evidence>
<protein>
    <recommendedName>
        <fullName evidence="1">RNase H type-1 domain-containing protein</fullName>
    </recommendedName>
</protein>
<dbReference type="OrthoDB" id="1001059at2759"/>
<feature type="non-terminal residue" evidence="2">
    <location>
        <position position="1"/>
    </location>
</feature>